<keyword evidence="2" id="KW-1185">Reference proteome</keyword>
<gene>
    <name evidence="1" type="ORF">KI387_038363</name>
</gene>
<feature type="non-terminal residue" evidence="1">
    <location>
        <position position="1"/>
    </location>
</feature>
<evidence type="ECO:0000313" key="2">
    <source>
        <dbReference type="Proteomes" id="UP000824469"/>
    </source>
</evidence>
<accession>A0AA38FA42</accession>
<protein>
    <submittedName>
        <fullName evidence="1">Uncharacterized protein</fullName>
    </submittedName>
</protein>
<comment type="caution">
    <text evidence="1">The sequence shown here is derived from an EMBL/GenBank/DDBJ whole genome shotgun (WGS) entry which is preliminary data.</text>
</comment>
<organism evidence="1 2">
    <name type="scientific">Taxus chinensis</name>
    <name type="common">Chinese yew</name>
    <name type="synonym">Taxus wallichiana var. chinensis</name>
    <dbReference type="NCBI Taxonomy" id="29808"/>
    <lineage>
        <taxon>Eukaryota</taxon>
        <taxon>Viridiplantae</taxon>
        <taxon>Streptophyta</taxon>
        <taxon>Embryophyta</taxon>
        <taxon>Tracheophyta</taxon>
        <taxon>Spermatophyta</taxon>
        <taxon>Pinopsida</taxon>
        <taxon>Pinidae</taxon>
        <taxon>Conifers II</taxon>
        <taxon>Cupressales</taxon>
        <taxon>Taxaceae</taxon>
        <taxon>Taxus</taxon>
    </lineage>
</organism>
<reference evidence="1 2" key="1">
    <citation type="journal article" date="2021" name="Nat. Plants">
        <title>The Taxus genome provides insights into paclitaxel biosynthesis.</title>
        <authorList>
            <person name="Xiong X."/>
            <person name="Gou J."/>
            <person name="Liao Q."/>
            <person name="Li Y."/>
            <person name="Zhou Q."/>
            <person name="Bi G."/>
            <person name="Li C."/>
            <person name="Du R."/>
            <person name="Wang X."/>
            <person name="Sun T."/>
            <person name="Guo L."/>
            <person name="Liang H."/>
            <person name="Lu P."/>
            <person name="Wu Y."/>
            <person name="Zhang Z."/>
            <person name="Ro D.K."/>
            <person name="Shang Y."/>
            <person name="Huang S."/>
            <person name="Yan J."/>
        </authorList>
    </citation>
    <scope>NUCLEOTIDE SEQUENCE [LARGE SCALE GENOMIC DNA]</scope>
    <source>
        <strain evidence="1">Ta-2019</strain>
    </source>
</reference>
<feature type="non-terminal residue" evidence="1">
    <location>
        <position position="52"/>
    </location>
</feature>
<evidence type="ECO:0000313" key="1">
    <source>
        <dbReference type="EMBL" id="KAH9294775.1"/>
    </source>
</evidence>
<dbReference type="EMBL" id="JAHRHJ020000011">
    <property type="protein sequence ID" value="KAH9294775.1"/>
    <property type="molecule type" value="Genomic_DNA"/>
</dbReference>
<name>A0AA38FA42_TAXCH</name>
<proteinExistence type="predicted"/>
<dbReference type="AlphaFoldDB" id="A0AA38FA42"/>
<dbReference type="Proteomes" id="UP000824469">
    <property type="component" value="Unassembled WGS sequence"/>
</dbReference>
<sequence length="52" mass="6153">LYPSIEARKRPEANINCKYFSTLENIEGCFPCLHLWEKYEIERFSRGSTSPK</sequence>